<evidence type="ECO:0000259" key="7">
    <source>
        <dbReference type="Pfam" id="PF13086"/>
    </source>
</evidence>
<sequence length="854" mass="95453">MHAGVKPLYRFADIAEFAHRHKTGTEAEFAADQLLVDQINKQEIKLQGWVVSHTRHTAKRDEYLILVNPGLDGERRLPQQGEQAKVRVVLKDDSLTRFWDACRIELPIDLGVTAPFLEKLAAFQVTVYIADAHKDVQPLLSKVNSPPTRTTSDSEENLRAQSPSETSSNSWDTSSCSTDNITHTTATTFESGNNHDVKLSDDNAVQVNFLLTASEATKNAEIAALDLLYGKHQNATERQLKAFEYFVLLRNPDFVVDMHHLIPHLKTVMDEPWWPGSLLAKKFAQLNPQQKAAYLHGFNNVPCGVCILPGCPGAGKTHLNLFTIVMAQLRPLPSPVRVKGGLERRCAKVLFIVDMNSPVDDVANRMVRLYDELGLKKSVIRMKGWGAEVKFSDRLSAVEEPGEVMHVDFSRQFLRTAKGMSLAKTTATRTCNAPSLDEAAWQRYDKYRDAHYESLTRYLEEELRESSDVLPLTFRRMVYSLYRDTLGDADFIATTPVAASNHFRGMFKPDLVYFDEAPHARELSNLIAIANFDPIAWIFCGDYRQTVPYVGSASAPANDNIYRKQMQVSMMERAAAVDAIRFELLMSHRSFGGLHQLASDLWYGGRMVSGNDGGKACPVPRLLLHVKNCGPEQLDGTSAWNPTHAVWVMDRVRELLNDTKFKHAARDEPGTILIISPYKKAYDEYRKAVKRLPEWAQKRVEARTVDVVQGHEADFVFVDLVKEKSTEFLDNPNRLCVAVTRARLGEIIMMHPKMSQSATFIRHSKHLKGIYSHCRDNRQLAWVDAKPGVGSVGSKRVSTSHTIKGKSPVSAVKGVSLPAGIMDFLFPQGYVGVDGNRVSDVGASTPQPGPNNGD</sequence>
<dbReference type="SUPFAM" id="SSF52540">
    <property type="entry name" value="P-loop containing nucleoside triphosphate hydrolases"/>
    <property type="match status" value="1"/>
</dbReference>
<reference evidence="9" key="1">
    <citation type="journal article" date="2023" name="Mol. Phylogenet. Evol.">
        <title>Genome-scale phylogeny and comparative genomics of the fungal order Sordariales.</title>
        <authorList>
            <person name="Hensen N."/>
            <person name="Bonometti L."/>
            <person name="Westerberg I."/>
            <person name="Brannstrom I.O."/>
            <person name="Guillou S."/>
            <person name="Cros-Aarteil S."/>
            <person name="Calhoun S."/>
            <person name="Haridas S."/>
            <person name="Kuo A."/>
            <person name="Mondo S."/>
            <person name="Pangilinan J."/>
            <person name="Riley R."/>
            <person name="LaButti K."/>
            <person name="Andreopoulos B."/>
            <person name="Lipzen A."/>
            <person name="Chen C."/>
            <person name="Yan M."/>
            <person name="Daum C."/>
            <person name="Ng V."/>
            <person name="Clum A."/>
            <person name="Steindorff A."/>
            <person name="Ohm R.A."/>
            <person name="Martin F."/>
            <person name="Silar P."/>
            <person name="Natvig D.O."/>
            <person name="Lalanne C."/>
            <person name="Gautier V."/>
            <person name="Ament-Velasquez S.L."/>
            <person name="Kruys A."/>
            <person name="Hutchinson M.I."/>
            <person name="Powell A.J."/>
            <person name="Barry K."/>
            <person name="Miller A.N."/>
            <person name="Grigoriev I.V."/>
            <person name="Debuchy R."/>
            <person name="Gladieux P."/>
            <person name="Hiltunen Thoren M."/>
            <person name="Johannesson H."/>
        </authorList>
    </citation>
    <scope>NUCLEOTIDE SEQUENCE</scope>
    <source>
        <strain evidence="9">CBS 508.74</strain>
    </source>
</reference>
<evidence type="ECO:0000256" key="2">
    <source>
        <dbReference type="ARBA" id="ARBA00022741"/>
    </source>
</evidence>
<dbReference type="GO" id="GO:0016787">
    <property type="term" value="F:hydrolase activity"/>
    <property type="evidence" value="ECO:0007669"/>
    <property type="project" value="UniProtKB-KW"/>
</dbReference>
<evidence type="ECO:0000256" key="5">
    <source>
        <dbReference type="ARBA" id="ARBA00022840"/>
    </source>
</evidence>
<protein>
    <submittedName>
        <fullName evidence="9">Uncharacterized protein</fullName>
    </submittedName>
</protein>
<feature type="region of interest" description="Disordered" evidence="6">
    <location>
        <begin position="140"/>
        <end position="177"/>
    </location>
</feature>
<dbReference type="Pfam" id="PF13087">
    <property type="entry name" value="AAA_12"/>
    <property type="match status" value="1"/>
</dbReference>
<dbReference type="InterPro" id="IPR041679">
    <property type="entry name" value="DNA2/NAM7-like_C"/>
</dbReference>
<dbReference type="RefSeq" id="XP_064670337.1">
    <property type="nucleotide sequence ID" value="XM_064812966.1"/>
</dbReference>
<dbReference type="Pfam" id="PF13086">
    <property type="entry name" value="AAA_11"/>
    <property type="match status" value="1"/>
</dbReference>
<dbReference type="PANTHER" id="PTHR43788:SF8">
    <property type="entry name" value="DNA-BINDING PROTEIN SMUBP-2"/>
    <property type="match status" value="1"/>
</dbReference>
<feature type="compositionally biased region" description="Polar residues" evidence="6">
    <location>
        <begin position="142"/>
        <end position="151"/>
    </location>
</feature>
<dbReference type="InterPro" id="IPR027417">
    <property type="entry name" value="P-loop_NTPase"/>
</dbReference>
<evidence type="ECO:0000313" key="10">
    <source>
        <dbReference type="Proteomes" id="UP001302812"/>
    </source>
</evidence>
<dbReference type="InterPro" id="IPR047187">
    <property type="entry name" value="SF1_C_Upf1"/>
</dbReference>
<reference evidence="9" key="2">
    <citation type="submission" date="2023-05" db="EMBL/GenBank/DDBJ databases">
        <authorList>
            <consortium name="Lawrence Berkeley National Laboratory"/>
            <person name="Steindorff A."/>
            <person name="Hensen N."/>
            <person name="Bonometti L."/>
            <person name="Westerberg I."/>
            <person name="Brannstrom I.O."/>
            <person name="Guillou S."/>
            <person name="Cros-Aarteil S."/>
            <person name="Calhoun S."/>
            <person name="Haridas S."/>
            <person name="Kuo A."/>
            <person name="Mondo S."/>
            <person name="Pangilinan J."/>
            <person name="Riley R."/>
            <person name="Labutti K."/>
            <person name="Andreopoulos B."/>
            <person name="Lipzen A."/>
            <person name="Chen C."/>
            <person name="Yanf M."/>
            <person name="Daum C."/>
            <person name="Ng V."/>
            <person name="Clum A."/>
            <person name="Ohm R."/>
            <person name="Martin F."/>
            <person name="Silar P."/>
            <person name="Natvig D."/>
            <person name="Lalanne C."/>
            <person name="Gautier V."/>
            <person name="Ament-Velasquez S.L."/>
            <person name="Kruys A."/>
            <person name="Hutchinson M.I."/>
            <person name="Powell A.J."/>
            <person name="Barry K."/>
            <person name="Miller A.N."/>
            <person name="Grigoriev I.V."/>
            <person name="Debuchy R."/>
            <person name="Gladieux P."/>
            <person name="Thoren M.H."/>
            <person name="Johannesson H."/>
        </authorList>
    </citation>
    <scope>NUCLEOTIDE SEQUENCE</scope>
    <source>
        <strain evidence="9">CBS 508.74</strain>
    </source>
</reference>
<evidence type="ECO:0000256" key="6">
    <source>
        <dbReference type="SAM" id="MobiDB-lite"/>
    </source>
</evidence>
<dbReference type="GO" id="GO:0043139">
    <property type="term" value="F:5'-3' DNA helicase activity"/>
    <property type="evidence" value="ECO:0007669"/>
    <property type="project" value="TreeGrafter"/>
</dbReference>
<dbReference type="PANTHER" id="PTHR43788">
    <property type="entry name" value="DNA2/NAM7 HELICASE FAMILY MEMBER"/>
    <property type="match status" value="1"/>
</dbReference>
<evidence type="ECO:0000256" key="1">
    <source>
        <dbReference type="ARBA" id="ARBA00007913"/>
    </source>
</evidence>
<proteinExistence type="inferred from homology"/>
<feature type="domain" description="DNA2/NAM7 helicase helicase" evidence="7">
    <location>
        <begin position="285"/>
        <end position="551"/>
    </location>
</feature>
<evidence type="ECO:0000256" key="3">
    <source>
        <dbReference type="ARBA" id="ARBA00022801"/>
    </source>
</evidence>
<comment type="caution">
    <text evidence="9">The sequence shown here is derived from an EMBL/GenBank/DDBJ whole genome shotgun (WGS) entry which is preliminary data.</text>
</comment>
<dbReference type="Proteomes" id="UP001302812">
    <property type="component" value="Unassembled WGS sequence"/>
</dbReference>
<evidence type="ECO:0000259" key="8">
    <source>
        <dbReference type="Pfam" id="PF13087"/>
    </source>
</evidence>
<dbReference type="GO" id="GO:0005524">
    <property type="term" value="F:ATP binding"/>
    <property type="evidence" value="ECO:0007669"/>
    <property type="project" value="UniProtKB-KW"/>
</dbReference>
<name>A0AAN6TE54_9PEZI</name>
<feature type="compositionally biased region" description="Low complexity" evidence="6">
    <location>
        <begin position="162"/>
        <end position="177"/>
    </location>
</feature>
<dbReference type="AlphaFoldDB" id="A0AAN6TE54"/>
<keyword evidence="5" id="KW-0067">ATP-binding</keyword>
<dbReference type="InterPro" id="IPR050534">
    <property type="entry name" value="Coronavir_polyprotein_1ab"/>
</dbReference>
<dbReference type="EMBL" id="MU853341">
    <property type="protein sequence ID" value="KAK4112767.1"/>
    <property type="molecule type" value="Genomic_DNA"/>
</dbReference>
<evidence type="ECO:0000313" key="9">
    <source>
        <dbReference type="EMBL" id="KAK4112767.1"/>
    </source>
</evidence>
<feature type="domain" description="DNA2/NAM7 helicase-like C-terminal" evidence="8">
    <location>
        <begin position="567"/>
        <end position="749"/>
    </location>
</feature>
<evidence type="ECO:0000256" key="4">
    <source>
        <dbReference type="ARBA" id="ARBA00022806"/>
    </source>
</evidence>
<keyword evidence="2" id="KW-0547">Nucleotide-binding</keyword>
<dbReference type="CDD" id="cd18808">
    <property type="entry name" value="SF1_C_Upf1"/>
    <property type="match status" value="1"/>
</dbReference>
<dbReference type="GeneID" id="89937091"/>
<dbReference type="Gene3D" id="3.40.50.300">
    <property type="entry name" value="P-loop containing nucleotide triphosphate hydrolases"/>
    <property type="match status" value="2"/>
</dbReference>
<accession>A0AAN6TE54</accession>
<gene>
    <name evidence="9" type="ORF">N656DRAFT_74908</name>
</gene>
<keyword evidence="3" id="KW-0378">Hydrolase</keyword>
<comment type="similarity">
    <text evidence="1">Belongs to the DNA2/NAM7 helicase family.</text>
</comment>
<keyword evidence="4" id="KW-0347">Helicase</keyword>
<dbReference type="InterPro" id="IPR041677">
    <property type="entry name" value="DNA2/NAM7_AAA_11"/>
</dbReference>
<organism evidence="9 10">
    <name type="scientific">Canariomyces notabilis</name>
    <dbReference type="NCBI Taxonomy" id="2074819"/>
    <lineage>
        <taxon>Eukaryota</taxon>
        <taxon>Fungi</taxon>
        <taxon>Dikarya</taxon>
        <taxon>Ascomycota</taxon>
        <taxon>Pezizomycotina</taxon>
        <taxon>Sordariomycetes</taxon>
        <taxon>Sordariomycetidae</taxon>
        <taxon>Sordariales</taxon>
        <taxon>Chaetomiaceae</taxon>
        <taxon>Canariomyces</taxon>
    </lineage>
</organism>
<keyword evidence="10" id="KW-1185">Reference proteome</keyword>